<evidence type="ECO:0008006" key="4">
    <source>
        <dbReference type="Google" id="ProtNLM"/>
    </source>
</evidence>
<comment type="caution">
    <text evidence="2">The sequence shown here is derived from an EMBL/GenBank/DDBJ whole genome shotgun (WGS) entry which is preliminary data.</text>
</comment>
<feature type="transmembrane region" description="Helical" evidence="1">
    <location>
        <begin position="75"/>
        <end position="93"/>
    </location>
</feature>
<gene>
    <name evidence="2" type="ORF">PAECIP111892_03682</name>
</gene>
<reference evidence="2" key="1">
    <citation type="submission" date="2022-01" db="EMBL/GenBank/DDBJ databases">
        <authorList>
            <person name="Criscuolo A."/>
        </authorList>
    </citation>
    <scope>NUCLEOTIDE SEQUENCE</scope>
    <source>
        <strain evidence="2">CIP111892</strain>
    </source>
</reference>
<name>A0ABM9CGB2_9BACL</name>
<dbReference type="EMBL" id="CAKMMG010000005">
    <property type="protein sequence ID" value="CAH1212005.1"/>
    <property type="molecule type" value="Genomic_DNA"/>
</dbReference>
<protein>
    <recommendedName>
        <fullName evidence="4">DUF3784 domain-containing protein</fullName>
    </recommendedName>
</protein>
<dbReference type="Proteomes" id="UP000838324">
    <property type="component" value="Unassembled WGS sequence"/>
</dbReference>
<keyword evidence="1" id="KW-0472">Membrane</keyword>
<keyword evidence="1" id="KW-0812">Transmembrane</keyword>
<keyword evidence="1" id="KW-1133">Transmembrane helix</keyword>
<evidence type="ECO:0000313" key="2">
    <source>
        <dbReference type="EMBL" id="CAH1212005.1"/>
    </source>
</evidence>
<accession>A0ABM9CGB2</accession>
<proteinExistence type="predicted"/>
<feature type="transmembrane region" description="Helical" evidence="1">
    <location>
        <begin position="6"/>
        <end position="26"/>
    </location>
</feature>
<evidence type="ECO:0000256" key="1">
    <source>
        <dbReference type="SAM" id="Phobius"/>
    </source>
</evidence>
<evidence type="ECO:0000313" key="3">
    <source>
        <dbReference type="Proteomes" id="UP000838324"/>
    </source>
</evidence>
<sequence>MDITSMLLFLLCIIAAVSQLYFFSFQGSREGKDERGTMIRNIAGNRMYLLLSNGIIILLVLELIDVFTSEQFVNIMLYFILAVSLLGAVTTYMKRREL</sequence>
<keyword evidence="3" id="KW-1185">Reference proteome</keyword>
<feature type="transmembrane region" description="Helical" evidence="1">
    <location>
        <begin position="47"/>
        <end position="69"/>
    </location>
</feature>
<organism evidence="2 3">
    <name type="scientific">Paenibacillus auburnensis</name>
    <dbReference type="NCBI Taxonomy" id="2905649"/>
    <lineage>
        <taxon>Bacteria</taxon>
        <taxon>Bacillati</taxon>
        <taxon>Bacillota</taxon>
        <taxon>Bacilli</taxon>
        <taxon>Bacillales</taxon>
        <taxon>Paenibacillaceae</taxon>
        <taxon>Paenibacillus</taxon>
    </lineage>
</organism>